<dbReference type="Proteomes" id="UP000215127">
    <property type="component" value="Chromosome 1"/>
</dbReference>
<reference evidence="2 3" key="1">
    <citation type="submission" date="2016-06" db="EMBL/GenBank/DDBJ databases">
        <authorList>
            <person name="Kjaerup R.B."/>
            <person name="Dalgaard T.S."/>
            <person name="Juul-Madsen H.R."/>
        </authorList>
    </citation>
    <scope>NUCLEOTIDE SEQUENCE [LARGE SCALE GENOMIC DNA]</scope>
</reference>
<dbReference type="EMBL" id="LT853692">
    <property type="protein sequence ID" value="SMQ45478.1"/>
    <property type="molecule type" value="Genomic_DNA"/>
</dbReference>
<keyword evidence="3" id="KW-1185">Reference proteome</keyword>
<feature type="region of interest" description="Disordered" evidence="1">
    <location>
        <begin position="277"/>
        <end position="302"/>
    </location>
</feature>
<accession>A0A1X7RDJ6</accession>
<evidence type="ECO:0000313" key="3">
    <source>
        <dbReference type="Proteomes" id="UP000215127"/>
    </source>
</evidence>
<proteinExistence type="predicted"/>
<sequence>MRNASWTPHDRPSAVTTLPTLLVLGVIRKRHRHVEIEVTRSAASIHNMAGAAKRRLTRRARSPLPIPSVHINAATLHLSLSNEKERQVTVTVVNALNRTGRQPMHTLAAGIELSSFTEASVSQCGKRALAGAIADTHPTLCPIQHKLLQHSIFKYLVDLKHNQLYKEFQGESAAFVIGDIEEVNNFSQESIVGFARMLEMEYTAIMGNHLGHAPKLRLGLLVFQNGILQRARFIHGADIVDPDIEIFLRNIDNHHWEWYGRIIDPSDIVGWGSIPSSQSLSSDPRISPSLADQKHMSDGHSCAESDAAGVARRGYLHATYSKDTDIDSF</sequence>
<protein>
    <submittedName>
        <fullName evidence="2">Uncharacterized protein</fullName>
    </submittedName>
</protein>
<dbReference type="AlphaFoldDB" id="A0A1X7RDJ6"/>
<name>A0A1X7RDJ6_ZYMT9</name>
<organism evidence="2 3">
    <name type="scientific">Zymoseptoria tritici (strain ST99CH_3D7)</name>
    <dbReference type="NCBI Taxonomy" id="1276538"/>
    <lineage>
        <taxon>Eukaryota</taxon>
        <taxon>Fungi</taxon>
        <taxon>Dikarya</taxon>
        <taxon>Ascomycota</taxon>
        <taxon>Pezizomycotina</taxon>
        <taxon>Dothideomycetes</taxon>
        <taxon>Dothideomycetidae</taxon>
        <taxon>Mycosphaerellales</taxon>
        <taxon>Mycosphaerellaceae</taxon>
        <taxon>Zymoseptoria</taxon>
    </lineage>
</organism>
<feature type="compositionally biased region" description="Basic and acidic residues" evidence="1">
    <location>
        <begin position="292"/>
        <end position="302"/>
    </location>
</feature>
<evidence type="ECO:0000313" key="2">
    <source>
        <dbReference type="EMBL" id="SMQ45478.1"/>
    </source>
</evidence>
<feature type="compositionally biased region" description="Low complexity" evidence="1">
    <location>
        <begin position="277"/>
        <end position="290"/>
    </location>
</feature>
<gene>
    <name evidence="2" type="ORF">ZT3D7_G622</name>
</gene>
<evidence type="ECO:0000256" key="1">
    <source>
        <dbReference type="SAM" id="MobiDB-lite"/>
    </source>
</evidence>